<evidence type="ECO:0000313" key="5">
    <source>
        <dbReference type="Proteomes" id="UP000780875"/>
    </source>
</evidence>
<dbReference type="SMART" id="SM00822">
    <property type="entry name" value="PKS_KR"/>
    <property type="match status" value="1"/>
</dbReference>
<evidence type="ECO:0000259" key="3">
    <source>
        <dbReference type="SMART" id="SM00822"/>
    </source>
</evidence>
<reference evidence="4 5" key="1">
    <citation type="submission" date="2021-09" db="EMBL/GenBank/DDBJ databases">
        <title>Whole genome sequence of Nocardioides sp. GBK3QG-3.</title>
        <authorList>
            <person name="Tuo L."/>
        </authorList>
    </citation>
    <scope>NUCLEOTIDE SEQUENCE [LARGE SCALE GENOMIC DNA]</scope>
    <source>
        <strain evidence="4 5">GBK3QG-3</strain>
    </source>
</reference>
<dbReference type="EMBL" id="JAIQZJ010000001">
    <property type="protein sequence ID" value="MBZ5736893.1"/>
    <property type="molecule type" value="Genomic_DNA"/>
</dbReference>
<feature type="domain" description="Ketoreductase" evidence="3">
    <location>
        <begin position="5"/>
        <end position="181"/>
    </location>
</feature>
<dbReference type="InterPro" id="IPR036291">
    <property type="entry name" value="NAD(P)-bd_dom_sf"/>
</dbReference>
<keyword evidence="5" id="KW-1185">Reference proteome</keyword>
<gene>
    <name evidence="4" type="ORF">K8U61_01870</name>
</gene>
<dbReference type="Proteomes" id="UP000780875">
    <property type="component" value="Unassembled WGS sequence"/>
</dbReference>
<proteinExistence type="inferred from homology"/>
<dbReference type="Gene3D" id="3.40.50.720">
    <property type="entry name" value="NAD(P)-binding Rossmann-like Domain"/>
    <property type="match status" value="1"/>
</dbReference>
<dbReference type="RefSeq" id="WP_224121914.1">
    <property type="nucleotide sequence ID" value="NZ_JAIQZJ010000001.1"/>
</dbReference>
<evidence type="ECO:0000313" key="4">
    <source>
        <dbReference type="EMBL" id="MBZ5736893.1"/>
    </source>
</evidence>
<dbReference type="PRINTS" id="PR00081">
    <property type="entry name" value="GDHRDH"/>
</dbReference>
<dbReference type="PANTHER" id="PTHR43313:SF1">
    <property type="entry name" value="3BETA-HYDROXYSTEROID DEHYDROGENASE DHS-16"/>
    <property type="match status" value="1"/>
</dbReference>
<comment type="caution">
    <text evidence="4">The sequence shown here is derived from an EMBL/GenBank/DDBJ whole genome shotgun (WGS) entry which is preliminary data.</text>
</comment>
<protein>
    <submittedName>
        <fullName evidence="4">SDR family NAD(P)-dependent oxidoreductase</fullName>
    </submittedName>
</protein>
<sequence length="277" mass="28671">MTAPGGVVVTGAARGIGRASVVQLAGRGLHTFAGVRDEADAAALSTIDGAVTPLPLDVTDADQVHLAAELVREELGGRPLHGVVNNAGQMLSGPWEYVPAADLQRLVDVNVVGPLRVVQAFLPLLRESRGTVVNIGSTSARMPGRFVGPYAASKAALEALSSSLRLELADAGVSVSVIEPGAVATGLWEHERDAHAHWAAALPADGRDHYGRRAASRGTKLADVGVGGLGPEEVAAVVADAVTSSRPRPRYVVGGRARTLVLLGRVLPERAVVRLRS</sequence>
<dbReference type="PRINTS" id="PR00080">
    <property type="entry name" value="SDRFAMILY"/>
</dbReference>
<organism evidence="4 5">
    <name type="scientific">Nocardioides mangrovi</name>
    <dbReference type="NCBI Taxonomy" id="2874580"/>
    <lineage>
        <taxon>Bacteria</taxon>
        <taxon>Bacillati</taxon>
        <taxon>Actinomycetota</taxon>
        <taxon>Actinomycetes</taxon>
        <taxon>Propionibacteriales</taxon>
        <taxon>Nocardioidaceae</taxon>
        <taxon>Nocardioides</taxon>
    </lineage>
</organism>
<evidence type="ECO:0000256" key="2">
    <source>
        <dbReference type="RuleBase" id="RU000363"/>
    </source>
</evidence>
<dbReference type="InterPro" id="IPR057326">
    <property type="entry name" value="KR_dom"/>
</dbReference>
<comment type="similarity">
    <text evidence="1 2">Belongs to the short-chain dehydrogenases/reductases (SDR) family.</text>
</comment>
<dbReference type="Pfam" id="PF00106">
    <property type="entry name" value="adh_short"/>
    <property type="match status" value="1"/>
</dbReference>
<dbReference type="InterPro" id="IPR020904">
    <property type="entry name" value="Sc_DH/Rdtase_CS"/>
</dbReference>
<dbReference type="PANTHER" id="PTHR43313">
    <property type="entry name" value="SHORT-CHAIN DEHYDROGENASE/REDUCTASE FAMILY 9C"/>
    <property type="match status" value="1"/>
</dbReference>
<evidence type="ECO:0000256" key="1">
    <source>
        <dbReference type="ARBA" id="ARBA00006484"/>
    </source>
</evidence>
<dbReference type="SUPFAM" id="SSF51735">
    <property type="entry name" value="NAD(P)-binding Rossmann-fold domains"/>
    <property type="match status" value="1"/>
</dbReference>
<dbReference type="InterPro" id="IPR002347">
    <property type="entry name" value="SDR_fam"/>
</dbReference>
<accession>A0ABS7U7D0</accession>
<dbReference type="PROSITE" id="PS00061">
    <property type="entry name" value="ADH_SHORT"/>
    <property type="match status" value="1"/>
</dbReference>
<name>A0ABS7U7D0_9ACTN</name>